<dbReference type="InterPro" id="IPR006597">
    <property type="entry name" value="Sel1-like"/>
</dbReference>
<evidence type="ECO:0000313" key="4">
    <source>
        <dbReference type="EMBL" id="OAD79915.1"/>
    </source>
</evidence>
<sequence>MLQELVTSSIYGYADSENWGSESSQSSQRLKVATQLLKKAGEEYEHYDALYVLANMHFFAQYTQKRDIKTAYRYYQALADTGNATAQQMVGFMYSTGIGGAVKRDQAKALLHHTFAAHGGDTAAEMTLGYRSLLGIGADQKCDDAVYYYKRVAEKAVKYYLSGPPGGRSPLLPKVRLSDEDGGVYGYGASVMTDRRYRVNGGSSEKSVSIEEVLQYWRYLAQTKADFEAQLTLGQVYYQGTRSITQNFKDAFGFFRQVTDKIPAGKLNEAFITSSRGKAIGQAAGFLGRMYWRGEGVEPNVKTAYQWFELGAQFGDANSQNGLGMMYMEGIVVSRNREKAIEYFKKAANQENPDAQVNLAVEYMRHESTLPMAIRLFTMAADAKHILAYWNLAQLNYAGVGLKASCQMAVSFYKSIAERGDWLNPTVETAYKLYTKGDREGALIYYMLAAEKGYEVAQSNVAYLLDTDKQLLKLSMLGIMEAPPRNKEEEELALIYWSRSANQNNVDSRVKMGDYYYRGIGTHVDYEKAAACYRVAAEIEFSPLAMWNLGWMYENGIGVSKDFHLAKRSYDNALNANPDAYLPVKLSLVKLYVRYYWEWLRGGEVGQGLQDSTPKDNLNLGKPDTVEILNQEARRRKEIEAHDNERGHWDIGAEEELRRKYSKHMKQMEREEGEDYMDSSSGFGDDYRDEEYSDEDELMESLMILGLCLLVGWLVYVRQFRFGNQRGNEPARGLDNPLAQQAEAREDEHP</sequence>
<dbReference type="InterPro" id="IPR011990">
    <property type="entry name" value="TPR-like_helical_dom_sf"/>
</dbReference>
<keyword evidence="5" id="KW-1185">Reference proteome</keyword>
<dbReference type="GO" id="GO:0036503">
    <property type="term" value="P:ERAD pathway"/>
    <property type="evidence" value="ECO:0007669"/>
    <property type="project" value="TreeGrafter"/>
</dbReference>
<dbReference type="FunCoup" id="A0A162YD27">
    <property type="interactions" value="132"/>
</dbReference>
<dbReference type="RefSeq" id="XP_018297955.1">
    <property type="nucleotide sequence ID" value="XM_018429348.1"/>
</dbReference>
<dbReference type="OrthoDB" id="27934at2759"/>
<dbReference type="Proteomes" id="UP000077315">
    <property type="component" value="Unassembled WGS sequence"/>
</dbReference>
<dbReference type="GeneID" id="28990254"/>
<feature type="transmembrane region" description="Helical" evidence="3">
    <location>
        <begin position="698"/>
        <end position="717"/>
    </location>
</feature>
<comment type="similarity">
    <text evidence="1">Belongs to the sel-1 family.</text>
</comment>
<proteinExistence type="inferred from homology"/>
<dbReference type="VEuPathDB" id="FungiDB:PHYBLDRAFT_130282"/>
<gene>
    <name evidence="4" type="ORF">PHYBLDRAFT_130282</name>
</gene>
<dbReference type="AlphaFoldDB" id="A0A162YD27"/>
<evidence type="ECO:0008006" key="6">
    <source>
        <dbReference type="Google" id="ProtNLM"/>
    </source>
</evidence>
<dbReference type="EMBL" id="KV440972">
    <property type="protein sequence ID" value="OAD79915.1"/>
    <property type="molecule type" value="Genomic_DNA"/>
</dbReference>
<accession>A0A162YD27</accession>
<dbReference type="SUPFAM" id="SSF81901">
    <property type="entry name" value="HCP-like"/>
    <property type="match status" value="3"/>
</dbReference>
<dbReference type="PANTHER" id="PTHR11102:SF147">
    <property type="entry name" value="SEL1L ADAPTOR SUBUNIT OF ERAD E3 UBIQUITIN LIGASE"/>
    <property type="match status" value="1"/>
</dbReference>
<keyword evidence="3" id="KW-0812">Transmembrane</keyword>
<dbReference type="PANTHER" id="PTHR11102">
    <property type="entry name" value="SEL-1-LIKE PROTEIN"/>
    <property type="match status" value="1"/>
</dbReference>
<keyword evidence="3" id="KW-1133">Transmembrane helix</keyword>
<dbReference type="InterPro" id="IPR050767">
    <property type="entry name" value="Sel1_AlgK"/>
</dbReference>
<dbReference type="InParanoid" id="A0A162YD27"/>
<organism evidence="4 5">
    <name type="scientific">Phycomyces blakesleeanus (strain ATCC 8743b / DSM 1359 / FGSC 10004 / NBRC 33097 / NRRL 1555)</name>
    <dbReference type="NCBI Taxonomy" id="763407"/>
    <lineage>
        <taxon>Eukaryota</taxon>
        <taxon>Fungi</taxon>
        <taxon>Fungi incertae sedis</taxon>
        <taxon>Mucoromycota</taxon>
        <taxon>Mucoromycotina</taxon>
        <taxon>Mucoromycetes</taxon>
        <taxon>Mucorales</taxon>
        <taxon>Phycomycetaceae</taxon>
        <taxon>Phycomyces</taxon>
    </lineage>
</organism>
<feature type="region of interest" description="Disordered" evidence="2">
    <location>
        <begin position="726"/>
        <end position="750"/>
    </location>
</feature>
<dbReference type="Gene3D" id="1.25.40.10">
    <property type="entry name" value="Tetratricopeptide repeat domain"/>
    <property type="match status" value="3"/>
</dbReference>
<dbReference type="SMART" id="SM00671">
    <property type="entry name" value="SEL1"/>
    <property type="match status" value="11"/>
</dbReference>
<dbReference type="GO" id="GO:0005789">
    <property type="term" value="C:endoplasmic reticulum membrane"/>
    <property type="evidence" value="ECO:0007669"/>
    <property type="project" value="TreeGrafter"/>
</dbReference>
<evidence type="ECO:0000313" key="5">
    <source>
        <dbReference type="Proteomes" id="UP000077315"/>
    </source>
</evidence>
<reference evidence="5" key="1">
    <citation type="submission" date="2015-06" db="EMBL/GenBank/DDBJ databases">
        <title>Expansion of signal transduction pathways in fungi by whole-genome duplication.</title>
        <authorList>
            <consortium name="DOE Joint Genome Institute"/>
            <person name="Corrochano L.M."/>
            <person name="Kuo A."/>
            <person name="Marcet-Houben M."/>
            <person name="Polaino S."/>
            <person name="Salamov A."/>
            <person name="Villalobos J.M."/>
            <person name="Alvarez M.I."/>
            <person name="Avalos J."/>
            <person name="Benito E.P."/>
            <person name="Benoit I."/>
            <person name="Burger G."/>
            <person name="Camino L.P."/>
            <person name="Canovas D."/>
            <person name="Cerda-Olmedo E."/>
            <person name="Cheng J.-F."/>
            <person name="Dominguez A."/>
            <person name="Elias M."/>
            <person name="Eslava A.P."/>
            <person name="Glaser F."/>
            <person name="Grimwood J."/>
            <person name="Gutierrez G."/>
            <person name="Heitman J."/>
            <person name="Henrissat B."/>
            <person name="Iturriaga E.A."/>
            <person name="Lang B.F."/>
            <person name="Lavin J.L."/>
            <person name="Lee S."/>
            <person name="Li W."/>
            <person name="Lindquist E."/>
            <person name="Lopez-Garcia S."/>
            <person name="Luque E.M."/>
            <person name="Marcos A.T."/>
            <person name="Martin J."/>
            <person name="McCluskey K."/>
            <person name="Medina H.R."/>
            <person name="Miralles-Duran A."/>
            <person name="Miyazaki A."/>
            <person name="Munoz-Torres E."/>
            <person name="Oguiza J.A."/>
            <person name="Ohm R."/>
            <person name="Olmedo M."/>
            <person name="Orejas M."/>
            <person name="Ortiz-Castellanos L."/>
            <person name="Pisabarro A.G."/>
            <person name="Rodriguez-Romero J."/>
            <person name="Ruiz-Herrera J."/>
            <person name="Ruiz-Vazquez R."/>
            <person name="Sanz C."/>
            <person name="Schackwitz W."/>
            <person name="Schmutz J."/>
            <person name="Shahriari M."/>
            <person name="Shelest E."/>
            <person name="Silva-Franco F."/>
            <person name="Soanes D."/>
            <person name="Syed K."/>
            <person name="Tagua V.G."/>
            <person name="Talbot N.J."/>
            <person name="Thon M."/>
            <person name="De vries R.P."/>
            <person name="Wiebenga A."/>
            <person name="Yadav J.S."/>
            <person name="Braun E.L."/>
            <person name="Baker S."/>
            <person name="Garre V."/>
            <person name="Horwitz B."/>
            <person name="Torres-Martinez S."/>
            <person name="Idnurm A."/>
            <person name="Herrera-Estrella A."/>
            <person name="Gabaldon T."/>
            <person name="Grigoriev I.V."/>
        </authorList>
    </citation>
    <scope>NUCLEOTIDE SEQUENCE [LARGE SCALE GENOMIC DNA]</scope>
    <source>
        <strain evidence="5">NRRL 1555(-)</strain>
    </source>
</reference>
<evidence type="ECO:0000256" key="3">
    <source>
        <dbReference type="SAM" id="Phobius"/>
    </source>
</evidence>
<feature type="region of interest" description="Disordered" evidence="2">
    <location>
        <begin position="670"/>
        <end position="691"/>
    </location>
</feature>
<protein>
    <recommendedName>
        <fullName evidence="6">HCP-like protein</fullName>
    </recommendedName>
</protein>
<dbReference type="STRING" id="763407.A0A162YD27"/>
<keyword evidence="3" id="KW-0472">Membrane</keyword>
<name>A0A162YD27_PHYB8</name>
<evidence type="ECO:0000256" key="1">
    <source>
        <dbReference type="ARBA" id="ARBA00038101"/>
    </source>
</evidence>
<dbReference type="Pfam" id="PF08238">
    <property type="entry name" value="Sel1"/>
    <property type="match status" value="12"/>
</dbReference>
<evidence type="ECO:0000256" key="2">
    <source>
        <dbReference type="SAM" id="MobiDB-lite"/>
    </source>
</evidence>